<feature type="region of interest" description="Disordered" evidence="2">
    <location>
        <begin position="39"/>
        <end position="134"/>
    </location>
</feature>
<feature type="compositionally biased region" description="Polar residues" evidence="2">
    <location>
        <begin position="154"/>
        <end position="168"/>
    </location>
</feature>
<feature type="region of interest" description="Disordered" evidence="2">
    <location>
        <begin position="153"/>
        <end position="191"/>
    </location>
</feature>
<dbReference type="InterPro" id="IPR018337">
    <property type="entry name" value="Cell_wall/Cho-bd_repeat"/>
</dbReference>
<feature type="compositionally biased region" description="Polar residues" evidence="2">
    <location>
        <begin position="50"/>
        <end position="59"/>
    </location>
</feature>
<proteinExistence type="predicted"/>
<evidence type="ECO:0000259" key="3">
    <source>
        <dbReference type="Pfam" id="PF05382"/>
    </source>
</evidence>
<evidence type="ECO:0000313" key="5">
    <source>
        <dbReference type="Proteomes" id="UP000002294"/>
    </source>
</evidence>
<protein>
    <submittedName>
        <fullName evidence="4">Peptidoglycan hydrolase</fullName>
    </submittedName>
</protein>
<dbReference type="EMBL" id="CP001708">
    <property type="protein sequence ID" value="ACV28068.1"/>
    <property type="molecule type" value="Genomic_DNA"/>
</dbReference>
<dbReference type="AlphaFoldDB" id="C7RF07"/>
<keyword evidence="5" id="KW-1185">Reference proteome</keyword>
<dbReference type="KEGG" id="apr:Apre_0013"/>
<dbReference type="Gene3D" id="2.10.270.10">
    <property type="entry name" value="Cholin Binding"/>
    <property type="match status" value="4"/>
</dbReference>
<feature type="domain" description="Bacteriophage lysin" evidence="3">
    <location>
        <begin position="436"/>
        <end position="581"/>
    </location>
</feature>
<dbReference type="STRING" id="525919.Apre_0013"/>
<dbReference type="Gene3D" id="3.90.1720.10">
    <property type="entry name" value="endopeptidase domain like (from Nostoc punctiforme)"/>
    <property type="match status" value="1"/>
</dbReference>
<accession>C7RF07</accession>
<dbReference type="eggNOG" id="COG0791">
    <property type="taxonomic scope" value="Bacteria"/>
</dbReference>
<dbReference type="GO" id="GO:0016787">
    <property type="term" value="F:hydrolase activity"/>
    <property type="evidence" value="ECO:0007669"/>
    <property type="project" value="UniProtKB-KW"/>
</dbReference>
<sequence length="589" mass="65411">MKKVNKTILLASTLFISQAIMSGTYSYAEEDYKLDVDESLSEDIGEKEASTSAEDNSIATYDEDNLDRILSDLEEMGYANTSEKELEASSEEDKAKESGEKELAPEQEIPLKEISGDKGPADDQNAKEDTSKDIIYYDNSSLDDIYKEVEAHEANTSTSDRGNSSEGRSASKSDWYEEDSKVYHKDSQGNLSKGLSEIDGKKYYFANDGSLQTNKKVLTNDSYYEASDRGILSTKANAWVKVNGKTYRTDENGKIYKGLTKVGNDYYNFDGNGVLTTDFKEIKDGKLYISNKDGKITNPKNFWVAIDGKTYRSGDDGKLVRGARNIGKYTYVFDKDGVMAQNKGIMSAGRFYKTDKRGVATNPKNAWFDYNGNKYHTNVNGYVQEGVWEIDGNYYYFTSNGLQKNTEVTQGGVTYKVDGNGLAKPVDNNIKGSKNLDKAMEWMFTARRAGLTYDMHWKNRNSDWAADCSSAVYRSLIYGGFLKQGSAVGNTETLFKLGAAGKVMYEISESEIRYGDIFVSGRPGASAGAAGHTGFILNRANDTIIHMSYGQDGIAVTPRKGYMGDSSGLPVRYYRLVGADSDRLYENKK</sequence>
<dbReference type="eggNOG" id="COG5263">
    <property type="taxonomic scope" value="Bacteria"/>
</dbReference>
<feature type="compositionally biased region" description="Basic and acidic residues" evidence="2">
    <location>
        <begin position="169"/>
        <end position="187"/>
    </location>
</feature>
<organism evidence="4 5">
    <name type="scientific">Anaerococcus prevotii (strain ATCC 9321 / DSM 20548 / JCM 6508 / NCTC 11806 / PC1)</name>
    <name type="common">Peptostreptococcus prevotii</name>
    <name type="synonym">Peptococcus prevotii</name>
    <dbReference type="NCBI Taxonomy" id="525919"/>
    <lineage>
        <taxon>Bacteria</taxon>
        <taxon>Bacillati</taxon>
        <taxon>Bacillota</taxon>
        <taxon>Tissierellia</taxon>
        <taxon>Tissierellales</taxon>
        <taxon>Peptoniphilaceae</taxon>
        <taxon>Anaerococcus</taxon>
    </lineage>
</organism>
<evidence type="ECO:0000256" key="1">
    <source>
        <dbReference type="ARBA" id="ARBA00022737"/>
    </source>
</evidence>
<evidence type="ECO:0000313" key="4">
    <source>
        <dbReference type="EMBL" id="ACV28068.1"/>
    </source>
</evidence>
<dbReference type="Proteomes" id="UP000002294">
    <property type="component" value="Chromosome"/>
</dbReference>
<name>C7RF07_ANAPD</name>
<dbReference type="SUPFAM" id="SSF69360">
    <property type="entry name" value="Cell wall binding repeat"/>
    <property type="match status" value="2"/>
</dbReference>
<evidence type="ECO:0000256" key="2">
    <source>
        <dbReference type="SAM" id="MobiDB-lite"/>
    </source>
</evidence>
<keyword evidence="4" id="KW-0378">Hydrolase</keyword>
<reference evidence="4 5" key="1">
    <citation type="journal article" date="2009" name="Stand. Genomic Sci.">
        <title>Complete genome sequence of Anaerococcus prevotii type strain (PC1).</title>
        <authorList>
            <person name="Labutti K."/>
            <person name="Pukall R."/>
            <person name="Steenblock K."/>
            <person name="Glavina Del Rio T."/>
            <person name="Tice H."/>
            <person name="Copeland A."/>
            <person name="Cheng J.F."/>
            <person name="Lucas S."/>
            <person name="Chen F."/>
            <person name="Nolan M."/>
            <person name="Bruce D."/>
            <person name="Goodwin L."/>
            <person name="Pitluck S."/>
            <person name="Ivanova N."/>
            <person name="Mavromatis K."/>
            <person name="Ovchinnikova G."/>
            <person name="Pati A."/>
            <person name="Chen A."/>
            <person name="Palaniappan K."/>
            <person name="Land M."/>
            <person name="Hauser L."/>
            <person name="Chang Y.J."/>
            <person name="Jeffries C.D."/>
            <person name="Chain P."/>
            <person name="Saunders E."/>
            <person name="Brettin T."/>
            <person name="Detter J.C."/>
            <person name="Han C."/>
            <person name="Goker M."/>
            <person name="Bristow J."/>
            <person name="Eisen J.A."/>
            <person name="Markowitz V."/>
            <person name="Hugenholtz P."/>
            <person name="Kyrpides N.C."/>
            <person name="Klenk H.P."/>
            <person name="Lapidus A."/>
        </authorList>
    </citation>
    <scope>NUCLEOTIDE SEQUENCE [LARGE SCALE GENOMIC DNA]</scope>
    <source>
        <strain evidence="5">ATCC 9321 / DSM 20548 / JCM 6508 / NCTC 11806 / PC1</strain>
    </source>
</reference>
<dbReference type="Pfam" id="PF05382">
    <property type="entry name" value="Amidase_5"/>
    <property type="match status" value="1"/>
</dbReference>
<dbReference type="HOGENOM" id="CLU_462841_0_0_9"/>
<gene>
    <name evidence="4" type="ordered locus">Apre_0013</name>
</gene>
<keyword evidence="1" id="KW-0677">Repeat</keyword>
<feature type="compositionally biased region" description="Basic and acidic residues" evidence="2">
    <location>
        <begin position="82"/>
        <end position="132"/>
    </location>
</feature>
<dbReference type="Pfam" id="PF01473">
    <property type="entry name" value="Choline_bind_1"/>
    <property type="match status" value="3"/>
</dbReference>
<dbReference type="RefSeq" id="WP_012803487.1">
    <property type="nucleotide sequence ID" value="NC_013171.1"/>
</dbReference>
<dbReference type="InterPro" id="IPR008044">
    <property type="entry name" value="Phage_lysin"/>
</dbReference>